<dbReference type="AlphaFoldDB" id="A0A975ASW2"/>
<sequence>MKPNLCPINALSILDANFQRIKLAHDASKVAKPVDKLRNTQESKDSRGRIAYVHALGAIQQVDDPKHNYPSSGSDQGSEQQRSTSGPSRDAPNCGQVFQLDDVAVIHSGLTPEIGPRHEAASA</sequence>
<keyword evidence="3" id="KW-1185">Reference proteome</keyword>
<protein>
    <submittedName>
        <fullName evidence="2">Uncharacterized protein</fullName>
    </submittedName>
</protein>
<dbReference type="EMBL" id="CP071518">
    <property type="protein sequence ID" value="QSX79384.1"/>
    <property type="molecule type" value="Genomic_DNA"/>
</dbReference>
<evidence type="ECO:0000256" key="1">
    <source>
        <dbReference type="SAM" id="MobiDB-lite"/>
    </source>
</evidence>
<accession>A0A975ASW2</accession>
<organism evidence="2 3">
    <name type="scientific">Agrilutibacter solisilvae</name>
    <dbReference type="NCBI Taxonomy" id="2763317"/>
    <lineage>
        <taxon>Bacteria</taxon>
        <taxon>Pseudomonadati</taxon>
        <taxon>Pseudomonadota</taxon>
        <taxon>Gammaproteobacteria</taxon>
        <taxon>Lysobacterales</taxon>
        <taxon>Lysobacteraceae</taxon>
        <taxon>Agrilutibacter</taxon>
    </lineage>
</organism>
<gene>
    <name evidence="2" type="ORF">I8J32_005850</name>
</gene>
<reference evidence="2 3" key="1">
    <citation type="submission" date="2021-03" db="EMBL/GenBank/DDBJ databases">
        <title>Lysobacter sp. nov. isolated from soil of gangwondo yeongwol, south Korea.</title>
        <authorList>
            <person name="Kim K.R."/>
            <person name="Kim K.H."/>
            <person name="Jeon C.O."/>
        </authorList>
    </citation>
    <scope>NUCLEOTIDE SEQUENCE [LARGE SCALE GENOMIC DNA]</scope>
    <source>
        <strain evidence="2 3">R19</strain>
    </source>
</reference>
<evidence type="ECO:0000313" key="3">
    <source>
        <dbReference type="Proteomes" id="UP000639274"/>
    </source>
</evidence>
<evidence type="ECO:0000313" key="2">
    <source>
        <dbReference type="EMBL" id="QSX79384.1"/>
    </source>
</evidence>
<feature type="region of interest" description="Disordered" evidence="1">
    <location>
        <begin position="59"/>
        <end position="95"/>
    </location>
</feature>
<name>A0A975ASW2_9GAMM</name>
<dbReference type="RefSeq" id="WP_200616239.1">
    <property type="nucleotide sequence ID" value="NZ_CP071518.1"/>
</dbReference>
<proteinExistence type="predicted"/>
<feature type="compositionally biased region" description="Polar residues" evidence="1">
    <location>
        <begin position="69"/>
        <end position="87"/>
    </location>
</feature>
<dbReference type="Proteomes" id="UP000639274">
    <property type="component" value="Chromosome"/>
</dbReference>
<dbReference type="KEGG" id="lsf:I8J32_005850"/>